<dbReference type="EC" id="3.4.22.-" evidence="11"/>
<protein>
    <recommendedName>
        <fullName evidence="11">Cysteine protease</fullName>
        <ecNumber evidence="11">3.4.22.-</ecNumber>
    </recommendedName>
</protein>
<evidence type="ECO:0000256" key="10">
    <source>
        <dbReference type="ARBA" id="ARBA00029362"/>
    </source>
</evidence>
<keyword evidence="4 11" id="KW-0963">Cytoplasm</keyword>
<dbReference type="OrthoDB" id="2960936at2759"/>
<evidence type="ECO:0000256" key="3">
    <source>
        <dbReference type="ARBA" id="ARBA00022448"/>
    </source>
</evidence>
<evidence type="ECO:0000256" key="5">
    <source>
        <dbReference type="ARBA" id="ARBA00022670"/>
    </source>
</evidence>
<evidence type="ECO:0000313" key="14">
    <source>
        <dbReference type="EMBL" id="CAD6191443.1"/>
    </source>
</evidence>
<feature type="compositionally biased region" description="Acidic residues" evidence="12">
    <location>
        <begin position="18"/>
        <end position="27"/>
    </location>
</feature>
<dbReference type="GO" id="GO:0019786">
    <property type="term" value="F:protein-phosphatidylethanolamide deconjugating activity"/>
    <property type="evidence" value="ECO:0007669"/>
    <property type="project" value="InterPro"/>
</dbReference>
<dbReference type="Proteomes" id="UP000835052">
    <property type="component" value="Unassembled WGS sequence"/>
</dbReference>
<accession>A0A8S1H7C1</accession>
<keyword evidence="8 11" id="KW-0653">Protein transport</keyword>
<keyword evidence="15" id="KW-1185">Reference proteome</keyword>
<feature type="compositionally biased region" description="Basic and acidic residues" evidence="12">
    <location>
        <begin position="1"/>
        <end position="10"/>
    </location>
</feature>
<evidence type="ECO:0000256" key="1">
    <source>
        <dbReference type="ARBA" id="ARBA00004496"/>
    </source>
</evidence>
<comment type="caution">
    <text evidence="14">The sequence shown here is derived from an EMBL/GenBank/DDBJ whole genome shotgun (WGS) entry which is preliminary data.</text>
</comment>
<comment type="similarity">
    <text evidence="2 11">Belongs to the peptidase C54 family.</text>
</comment>
<dbReference type="PANTHER" id="PTHR22624:SF52">
    <property type="entry name" value="CYSTEINE PROTEASE"/>
    <property type="match status" value="1"/>
</dbReference>
<keyword evidence="7" id="KW-0788">Thiol protease</keyword>
<dbReference type="GO" id="GO:0035973">
    <property type="term" value="P:aggrephagy"/>
    <property type="evidence" value="ECO:0007669"/>
    <property type="project" value="TreeGrafter"/>
</dbReference>
<dbReference type="GO" id="GO:0016485">
    <property type="term" value="P:protein processing"/>
    <property type="evidence" value="ECO:0007669"/>
    <property type="project" value="TreeGrafter"/>
</dbReference>
<feature type="region of interest" description="Disordered" evidence="12">
    <location>
        <begin position="1"/>
        <end position="53"/>
    </location>
</feature>
<organism evidence="14 15">
    <name type="scientific">Caenorhabditis auriculariae</name>
    <dbReference type="NCBI Taxonomy" id="2777116"/>
    <lineage>
        <taxon>Eukaryota</taxon>
        <taxon>Metazoa</taxon>
        <taxon>Ecdysozoa</taxon>
        <taxon>Nematoda</taxon>
        <taxon>Chromadorea</taxon>
        <taxon>Rhabditida</taxon>
        <taxon>Rhabditina</taxon>
        <taxon>Rhabditomorpha</taxon>
        <taxon>Rhabditoidea</taxon>
        <taxon>Rhabditidae</taxon>
        <taxon>Peloderinae</taxon>
        <taxon>Caenorhabditis</taxon>
    </lineage>
</organism>
<evidence type="ECO:0000256" key="6">
    <source>
        <dbReference type="ARBA" id="ARBA00022801"/>
    </source>
</evidence>
<comment type="catalytic activity">
    <reaction evidence="10">
        <text>[protein]-C-terminal L-amino acid-glycyl-phosphatidylethanolamide + H2O = [protein]-C-terminal L-amino acid-glycine + a 1,2-diacyl-sn-glycero-3-phosphoethanolamine</text>
        <dbReference type="Rhea" id="RHEA:67548"/>
        <dbReference type="Rhea" id="RHEA-COMP:17323"/>
        <dbReference type="Rhea" id="RHEA-COMP:17324"/>
        <dbReference type="ChEBI" id="CHEBI:15377"/>
        <dbReference type="ChEBI" id="CHEBI:64612"/>
        <dbReference type="ChEBI" id="CHEBI:172940"/>
        <dbReference type="ChEBI" id="CHEBI:172941"/>
    </reaction>
    <physiologicalReaction direction="left-to-right" evidence="10">
        <dbReference type="Rhea" id="RHEA:67549"/>
    </physiologicalReaction>
</comment>
<keyword evidence="3" id="KW-0813">Transport</keyword>
<evidence type="ECO:0000256" key="7">
    <source>
        <dbReference type="ARBA" id="ARBA00022807"/>
    </source>
</evidence>
<feature type="region of interest" description="Disordered" evidence="12">
    <location>
        <begin position="67"/>
        <end position="94"/>
    </location>
</feature>
<comment type="subcellular location">
    <subcellularLocation>
        <location evidence="1 11">Cytoplasm</location>
    </subcellularLocation>
</comment>
<dbReference type="Pfam" id="PF03416">
    <property type="entry name" value="Peptidase_C54"/>
    <property type="match status" value="1"/>
</dbReference>
<evidence type="ECO:0000259" key="13">
    <source>
        <dbReference type="Pfam" id="PF03416"/>
    </source>
</evidence>
<gene>
    <name evidence="14" type="ORF">CAUJ_LOCUS7362</name>
</gene>
<dbReference type="PANTHER" id="PTHR22624">
    <property type="entry name" value="CYSTEINE PROTEASE ATG4"/>
    <property type="match status" value="1"/>
</dbReference>
<dbReference type="GO" id="GO:0004197">
    <property type="term" value="F:cysteine-type endopeptidase activity"/>
    <property type="evidence" value="ECO:0007669"/>
    <property type="project" value="TreeGrafter"/>
</dbReference>
<keyword evidence="5 11" id="KW-0645">Protease</keyword>
<evidence type="ECO:0000256" key="12">
    <source>
        <dbReference type="SAM" id="MobiDB-lite"/>
    </source>
</evidence>
<evidence type="ECO:0000256" key="9">
    <source>
        <dbReference type="ARBA" id="ARBA00023006"/>
    </source>
</evidence>
<evidence type="ECO:0000256" key="8">
    <source>
        <dbReference type="ARBA" id="ARBA00022927"/>
    </source>
</evidence>
<comment type="function">
    <text evidence="11">Cysteine protease that plays a key role in autophagy by mediating both proteolytic activation and delipidation of ATG8 family proteins.</text>
</comment>
<proteinExistence type="inferred from homology"/>
<dbReference type="InterPro" id="IPR038765">
    <property type="entry name" value="Papain-like_cys_pep_sf"/>
</dbReference>
<sequence>MIEARKRSDSESTSSSSSDDEALEALPDDVVQNLADCQTQNEPGTSSSTSSWMGSFNQKLKKAGASVMGTLRSSTSSTNLEQKTEEPKPQNKKHHWKHRLWSTWNNIKYSSAWMSDRSDEYGGANKSSEANGACGFEDFYLDYYSRIWITYRTNFAPLLGTETTSDCGWGCMLRTTQMMVAHAIFLNRLSRNWRYTRRKKSNIHGQSVQTPDFDAHLQILQLFEDCEKAPLGIHQLVKIASKNKGKSAIGSWYTPSEAVNLLRTALLESSSPVTGDLAMMVSIGSIHIRDVDLETRDWSKRLLLVIVLRLGATEINTVYVPHLQFLFSLSCFLGVCGGRPDHSLYFAGFYGDQVIYLDPHVAHEYIPLTEDSEERKSSLEEHNDEKKIKNPLRSYHCKLMSKMHFADMDPSCAIGFLFKSRAEFDEVVKAMNLSQVIDVDLGKGEGMKRTRDPLFSVIYGERAAPSEFSRENSNSEAEIAQAQQHGFELL</sequence>
<dbReference type="GO" id="GO:0005737">
    <property type="term" value="C:cytoplasm"/>
    <property type="evidence" value="ECO:0007669"/>
    <property type="project" value="UniProtKB-SubCell"/>
</dbReference>
<dbReference type="GO" id="GO:0015031">
    <property type="term" value="P:protein transport"/>
    <property type="evidence" value="ECO:0007669"/>
    <property type="project" value="UniProtKB-KW"/>
</dbReference>
<evidence type="ECO:0000256" key="2">
    <source>
        <dbReference type="ARBA" id="ARBA00010958"/>
    </source>
</evidence>
<dbReference type="AlphaFoldDB" id="A0A8S1H7C1"/>
<evidence type="ECO:0000313" key="15">
    <source>
        <dbReference type="Proteomes" id="UP000835052"/>
    </source>
</evidence>
<dbReference type="SUPFAM" id="SSF54001">
    <property type="entry name" value="Cysteine proteinases"/>
    <property type="match status" value="1"/>
</dbReference>
<keyword evidence="6 11" id="KW-0378">Hydrolase</keyword>
<dbReference type="GO" id="GO:0000045">
    <property type="term" value="P:autophagosome assembly"/>
    <property type="evidence" value="ECO:0007669"/>
    <property type="project" value="TreeGrafter"/>
</dbReference>
<dbReference type="GO" id="GO:0000423">
    <property type="term" value="P:mitophagy"/>
    <property type="evidence" value="ECO:0007669"/>
    <property type="project" value="TreeGrafter"/>
</dbReference>
<dbReference type="InterPro" id="IPR005078">
    <property type="entry name" value="Peptidase_C54"/>
</dbReference>
<feature type="compositionally biased region" description="Polar residues" evidence="12">
    <location>
        <begin position="71"/>
        <end position="81"/>
    </location>
</feature>
<feature type="compositionally biased region" description="Polar residues" evidence="12">
    <location>
        <begin position="35"/>
        <end position="44"/>
    </location>
</feature>
<evidence type="ECO:0000256" key="4">
    <source>
        <dbReference type="ARBA" id="ARBA00022490"/>
    </source>
</evidence>
<evidence type="ECO:0000256" key="11">
    <source>
        <dbReference type="RuleBase" id="RU363115"/>
    </source>
</evidence>
<dbReference type="EMBL" id="CAJGYM010000021">
    <property type="protein sequence ID" value="CAD6191443.1"/>
    <property type="molecule type" value="Genomic_DNA"/>
</dbReference>
<dbReference type="InterPro" id="IPR046792">
    <property type="entry name" value="Peptidase_C54_cat"/>
</dbReference>
<keyword evidence="9 11" id="KW-0072">Autophagy</keyword>
<reference evidence="14" key="1">
    <citation type="submission" date="2020-10" db="EMBL/GenBank/DDBJ databases">
        <authorList>
            <person name="Kikuchi T."/>
        </authorList>
    </citation>
    <scope>NUCLEOTIDE SEQUENCE</scope>
    <source>
        <strain evidence="14">NKZ352</strain>
    </source>
</reference>
<name>A0A8S1H7C1_9PELO</name>
<dbReference type="GO" id="GO:0034727">
    <property type="term" value="P:piecemeal microautophagy of the nucleus"/>
    <property type="evidence" value="ECO:0007669"/>
    <property type="project" value="TreeGrafter"/>
</dbReference>
<feature type="domain" description="Peptidase C54 catalytic" evidence="13">
    <location>
        <begin position="137"/>
        <end position="429"/>
    </location>
</feature>